<comment type="caution">
    <text evidence="2">The sequence shown here is derived from an EMBL/GenBank/DDBJ whole genome shotgun (WGS) entry which is preliminary data.</text>
</comment>
<feature type="transmembrane region" description="Helical" evidence="1">
    <location>
        <begin position="9"/>
        <end position="31"/>
    </location>
</feature>
<proteinExistence type="predicted"/>
<evidence type="ECO:0000313" key="3">
    <source>
        <dbReference type="Proteomes" id="UP001141950"/>
    </source>
</evidence>
<sequence>MEKRLTMSAMLFSIGFVFMLVVAVGAFFYGVQFGSERIEAKYAAAKEEEDVVDVSATPYQQQDLVSFYLTVFSPYREFQTEWLSTMDQLSRGGNVDAAAAFKSLSKLATEKSQEARSFNMQKSPLLGEAQVAYIRSMNKFKESADWAATSKSADHAALHKSIQAGNAYKAAVSEALAGQSAYYEAMLKWAATVDLNISAEYKTPNPLSIKQWSALPLTVKNFVIGEYLAKRNEMYGFYPHDLTSRVDEFIQSGQASNMKLQTMNSIVELLLNTRAVDPGDFAPNKARYYSAETLPQLPFFYPEQ</sequence>
<dbReference type="Proteomes" id="UP001141950">
    <property type="component" value="Unassembled WGS sequence"/>
</dbReference>
<gene>
    <name evidence="2" type="ORF">NQZ67_04055</name>
</gene>
<keyword evidence="1" id="KW-1133">Transmembrane helix</keyword>
<reference evidence="2" key="1">
    <citation type="submission" date="2022-08" db="EMBL/GenBank/DDBJ databases">
        <title>The genomic sequence of strain Paenibacillus sp. SCIV0701.</title>
        <authorList>
            <person name="Zhao H."/>
        </authorList>
    </citation>
    <scope>NUCLEOTIDE SEQUENCE</scope>
    <source>
        <strain evidence="2">SCIV0701</strain>
    </source>
</reference>
<protein>
    <submittedName>
        <fullName evidence="2">Uncharacterized protein</fullName>
    </submittedName>
</protein>
<dbReference type="RefSeq" id="WP_257442997.1">
    <property type="nucleotide sequence ID" value="NZ_JANIPJ010000002.1"/>
</dbReference>
<dbReference type="AlphaFoldDB" id="A0A9X2MLV7"/>
<keyword evidence="1" id="KW-0472">Membrane</keyword>
<name>A0A9X2MLV7_9BACL</name>
<keyword evidence="3" id="KW-1185">Reference proteome</keyword>
<accession>A0A9X2MLV7</accession>
<evidence type="ECO:0000313" key="2">
    <source>
        <dbReference type="EMBL" id="MCR2803049.1"/>
    </source>
</evidence>
<evidence type="ECO:0000256" key="1">
    <source>
        <dbReference type="SAM" id="Phobius"/>
    </source>
</evidence>
<keyword evidence="1" id="KW-0812">Transmembrane</keyword>
<organism evidence="2 3">
    <name type="scientific">Paenibacillus soyae</name>
    <dbReference type="NCBI Taxonomy" id="2969249"/>
    <lineage>
        <taxon>Bacteria</taxon>
        <taxon>Bacillati</taxon>
        <taxon>Bacillota</taxon>
        <taxon>Bacilli</taxon>
        <taxon>Bacillales</taxon>
        <taxon>Paenibacillaceae</taxon>
        <taxon>Paenibacillus</taxon>
    </lineage>
</organism>
<dbReference type="EMBL" id="JANIPJ010000002">
    <property type="protein sequence ID" value="MCR2803049.1"/>
    <property type="molecule type" value="Genomic_DNA"/>
</dbReference>